<dbReference type="AlphaFoldDB" id="A0A0C2FCB8"/>
<evidence type="ECO:0000256" key="1">
    <source>
        <dbReference type="SAM" id="MobiDB-lite"/>
    </source>
</evidence>
<name>A0A0C2FCB8_9BILA</name>
<keyword evidence="3" id="KW-1185">Reference proteome</keyword>
<dbReference type="PANTHER" id="PTHR37984">
    <property type="entry name" value="PROTEIN CBG26694"/>
    <property type="match status" value="1"/>
</dbReference>
<evidence type="ECO:0008006" key="4">
    <source>
        <dbReference type="Google" id="ProtNLM"/>
    </source>
</evidence>
<evidence type="ECO:0000313" key="2">
    <source>
        <dbReference type="EMBL" id="KIH42691.1"/>
    </source>
</evidence>
<dbReference type="InterPro" id="IPR036397">
    <property type="entry name" value="RNaseH_sf"/>
</dbReference>
<feature type="region of interest" description="Disordered" evidence="1">
    <location>
        <begin position="167"/>
        <end position="191"/>
    </location>
</feature>
<feature type="non-terminal residue" evidence="2">
    <location>
        <position position="1"/>
    </location>
</feature>
<proteinExistence type="predicted"/>
<dbReference type="InterPro" id="IPR050951">
    <property type="entry name" value="Retrovirus_Pol_polyprotein"/>
</dbReference>
<dbReference type="Proteomes" id="UP000054047">
    <property type="component" value="Unassembled WGS sequence"/>
</dbReference>
<organism evidence="2 3">
    <name type="scientific">Ancylostoma duodenale</name>
    <dbReference type="NCBI Taxonomy" id="51022"/>
    <lineage>
        <taxon>Eukaryota</taxon>
        <taxon>Metazoa</taxon>
        <taxon>Ecdysozoa</taxon>
        <taxon>Nematoda</taxon>
        <taxon>Chromadorea</taxon>
        <taxon>Rhabditida</taxon>
        <taxon>Rhabditina</taxon>
        <taxon>Rhabditomorpha</taxon>
        <taxon>Strongyloidea</taxon>
        <taxon>Ancylostomatidae</taxon>
        <taxon>Ancylostomatinae</taxon>
        <taxon>Ancylostoma</taxon>
    </lineage>
</organism>
<dbReference type="PANTHER" id="PTHR37984:SF5">
    <property type="entry name" value="PROTEIN NYNRIN-LIKE"/>
    <property type="match status" value="1"/>
</dbReference>
<dbReference type="GO" id="GO:0003676">
    <property type="term" value="F:nucleic acid binding"/>
    <property type="evidence" value="ECO:0007669"/>
    <property type="project" value="InterPro"/>
</dbReference>
<evidence type="ECO:0000313" key="3">
    <source>
        <dbReference type="Proteomes" id="UP000054047"/>
    </source>
</evidence>
<sequence length="234" mass="27105">NGQAERFVDTFKRAFEKLRGEGTTQEALQRFLLNYRRTPCPTLPGKQSPAEAFLGRRLRSTLILLKPSEPTTEDRRDHKMENQFNHHHGARPRLFEPDALVWTRDYRKGYPRWSPGRVLLRHGQCLYDVQVDGQLRRRQANQLRPRTCHTAAIGLTDEFDFPLLPCTNGDPSTQDRSSALHEDRSQPTMLPAPALIHRPTRTRRQPARLQVDPRLKTYAADDSLRREVLEPEAL</sequence>
<dbReference type="Gene3D" id="3.30.420.10">
    <property type="entry name" value="Ribonuclease H-like superfamily/Ribonuclease H"/>
    <property type="match status" value="1"/>
</dbReference>
<protein>
    <recommendedName>
        <fullName evidence="4">Integrase catalytic domain-containing protein</fullName>
    </recommendedName>
</protein>
<dbReference type="EMBL" id="KN793705">
    <property type="protein sequence ID" value="KIH42691.1"/>
    <property type="molecule type" value="Genomic_DNA"/>
</dbReference>
<dbReference type="OrthoDB" id="5832102at2759"/>
<accession>A0A0C2FCB8</accession>
<reference evidence="2 3" key="1">
    <citation type="submission" date="2013-12" db="EMBL/GenBank/DDBJ databases">
        <title>Draft genome of the parsitic nematode Ancylostoma duodenale.</title>
        <authorList>
            <person name="Mitreva M."/>
        </authorList>
    </citation>
    <scope>NUCLEOTIDE SEQUENCE [LARGE SCALE GENOMIC DNA]</scope>
    <source>
        <strain evidence="2 3">Zhejiang</strain>
    </source>
</reference>
<gene>
    <name evidence="2" type="ORF">ANCDUO_27320</name>
</gene>